<dbReference type="EMBL" id="GBRH01189813">
    <property type="protein sequence ID" value="JAE08083.1"/>
    <property type="molecule type" value="Transcribed_RNA"/>
</dbReference>
<protein>
    <submittedName>
        <fullName evidence="1">Uncharacterized protein</fullName>
    </submittedName>
</protein>
<organism evidence="1">
    <name type="scientific">Arundo donax</name>
    <name type="common">Giant reed</name>
    <name type="synonym">Donax arundinaceus</name>
    <dbReference type="NCBI Taxonomy" id="35708"/>
    <lineage>
        <taxon>Eukaryota</taxon>
        <taxon>Viridiplantae</taxon>
        <taxon>Streptophyta</taxon>
        <taxon>Embryophyta</taxon>
        <taxon>Tracheophyta</taxon>
        <taxon>Spermatophyta</taxon>
        <taxon>Magnoliopsida</taxon>
        <taxon>Liliopsida</taxon>
        <taxon>Poales</taxon>
        <taxon>Poaceae</taxon>
        <taxon>PACMAD clade</taxon>
        <taxon>Arundinoideae</taxon>
        <taxon>Arundineae</taxon>
        <taxon>Arundo</taxon>
    </lineage>
</organism>
<proteinExistence type="predicted"/>
<reference evidence="1" key="2">
    <citation type="journal article" date="2015" name="Data Brief">
        <title>Shoot transcriptome of the giant reed, Arundo donax.</title>
        <authorList>
            <person name="Barrero R.A."/>
            <person name="Guerrero F.D."/>
            <person name="Moolhuijzen P."/>
            <person name="Goolsby J.A."/>
            <person name="Tidwell J."/>
            <person name="Bellgard S.E."/>
            <person name="Bellgard M.I."/>
        </authorList>
    </citation>
    <scope>NUCLEOTIDE SEQUENCE</scope>
    <source>
        <tissue evidence="1">Shoot tissue taken approximately 20 cm above the soil surface</tissue>
    </source>
</reference>
<sequence length="19" mass="2176">MMNKQTLGETKVMFCVSEV</sequence>
<reference evidence="1" key="1">
    <citation type="submission" date="2014-09" db="EMBL/GenBank/DDBJ databases">
        <authorList>
            <person name="Magalhaes I.L.F."/>
            <person name="Oliveira U."/>
            <person name="Santos F.R."/>
            <person name="Vidigal T.H.D.A."/>
            <person name="Brescovit A.D."/>
            <person name="Santos A.J."/>
        </authorList>
    </citation>
    <scope>NUCLEOTIDE SEQUENCE</scope>
    <source>
        <tissue evidence="1">Shoot tissue taken approximately 20 cm above the soil surface</tissue>
    </source>
</reference>
<accession>A0A0A9FIK0</accession>
<evidence type="ECO:0000313" key="1">
    <source>
        <dbReference type="EMBL" id="JAE08083.1"/>
    </source>
</evidence>
<name>A0A0A9FIK0_ARUDO</name>
<dbReference type="AlphaFoldDB" id="A0A0A9FIK0"/>